<dbReference type="OrthoDB" id="190089at2759"/>
<dbReference type="KEGG" id="soy:115891606"/>
<evidence type="ECO:0000259" key="1">
    <source>
        <dbReference type="SMART" id="SM00587"/>
    </source>
</evidence>
<dbReference type="Proteomes" id="UP000504635">
    <property type="component" value="Unplaced"/>
</dbReference>
<gene>
    <name evidence="3" type="primary">LOC115891606</name>
</gene>
<dbReference type="SMART" id="SM00587">
    <property type="entry name" value="CHK"/>
    <property type="match status" value="1"/>
</dbReference>
<accession>A0A6J2YXJ9</accession>
<protein>
    <submittedName>
        <fullName evidence="3">Uncharacterized protein LOC115891606</fullName>
    </submittedName>
</protein>
<proteinExistence type="predicted"/>
<dbReference type="SUPFAM" id="SSF56112">
    <property type="entry name" value="Protein kinase-like (PK-like)"/>
    <property type="match status" value="1"/>
</dbReference>
<dbReference type="GeneID" id="115891606"/>
<keyword evidence="2" id="KW-1185">Reference proteome</keyword>
<dbReference type="AlphaFoldDB" id="A0A6J2YXJ9"/>
<evidence type="ECO:0000313" key="2">
    <source>
        <dbReference type="Proteomes" id="UP000504635"/>
    </source>
</evidence>
<dbReference type="RefSeq" id="XP_030767977.1">
    <property type="nucleotide sequence ID" value="XM_030912117.1"/>
</dbReference>
<name>A0A6J2YXJ9_SITOR</name>
<dbReference type="InParanoid" id="A0A6J2YXJ9"/>
<dbReference type="InterPro" id="IPR004119">
    <property type="entry name" value="EcKL"/>
</dbReference>
<dbReference type="InterPro" id="IPR015897">
    <property type="entry name" value="CHK_kinase-like"/>
</dbReference>
<dbReference type="PANTHER" id="PTHR11012:SF48">
    <property type="entry name" value="CHK KINASE-LIKE DOMAIN-CONTAINING PROTEIN-RELATED"/>
    <property type="match status" value="1"/>
</dbReference>
<sequence length="716" mass="83598">MACVDLNKAVRDALSLPNDALFNCTLNKSKNDDGLLTLNVKNDTKQKEYLVVPAMDRIDKGHGQTIANDLIIAPLFGFQHTNKQKYAAFDTGKLENCIVIEKNNLGHLEIILKSLAEFQASYLTTKKEEQPNASFDVETLFNKVTARFKDYDKEAIENTKIRFQADINKFFESKLFVRSVVCPLGKNIWVNLKIKKSIILYNSKEKYVPPVYDALMSIFTFSDENFRQKHFTKLVKTYFDSLVYYLEQKNTETFNITREYKETTVRVFLPIIKFQIIIDSLATEELISNALNFLKYPLINQEDIYEIVQNKLNSSDYDLLDYKMINLNSKSGHLGQYFNLDIQINYQGRVTELHLFAKVIIPLTDFMKEIAKNGPSEKEDFFYTTLIPLYEEHGLEKLLDFAPKCYISRLNWMLVLDNLVKDRFVTFELNKNLDVDGLKCVVAKLAKLAAASLVVEENLSRIKGRPVRMNEIFGKFEESIFVYEDGHIMQKLCDNTRNGLNYFIKILPEITEHLGVSYEEKCEKFDKLFMSLFPKILTSDTFRNSIVHGDMHLGNMLFKKEQDGSVSNAILVDFQILRYLPPAFEMLIFLYANSSRETKLKHINQLIEGYYDDVARYLNDFGHDPEKVYPREHFYDSIKHVRPACLSLAFIYTYMLKADTEIREEMLLNQEKFNHYIENNYKDYVDLVWSNEYYRECVINSLKDMTDYIVENNLEP</sequence>
<dbReference type="InterPro" id="IPR011009">
    <property type="entry name" value="Kinase-like_dom_sf"/>
</dbReference>
<feature type="domain" description="CHK kinase-like" evidence="1">
    <location>
        <begin position="414"/>
        <end position="620"/>
    </location>
</feature>
<dbReference type="PANTHER" id="PTHR11012">
    <property type="entry name" value="PROTEIN KINASE-LIKE DOMAIN-CONTAINING"/>
    <property type="match status" value="1"/>
</dbReference>
<dbReference type="Gene3D" id="3.90.1200.10">
    <property type="match status" value="1"/>
</dbReference>
<evidence type="ECO:0000313" key="3">
    <source>
        <dbReference type="RefSeq" id="XP_030767977.1"/>
    </source>
</evidence>
<dbReference type="Pfam" id="PF02958">
    <property type="entry name" value="EcKL"/>
    <property type="match status" value="1"/>
</dbReference>
<reference evidence="3" key="1">
    <citation type="submission" date="2025-08" db="UniProtKB">
        <authorList>
            <consortium name="RefSeq"/>
        </authorList>
    </citation>
    <scope>IDENTIFICATION</scope>
    <source>
        <tissue evidence="3">Gonads</tissue>
    </source>
</reference>
<organism evidence="2 3">
    <name type="scientific">Sitophilus oryzae</name>
    <name type="common">Rice weevil</name>
    <name type="synonym">Curculio oryzae</name>
    <dbReference type="NCBI Taxonomy" id="7048"/>
    <lineage>
        <taxon>Eukaryota</taxon>
        <taxon>Metazoa</taxon>
        <taxon>Ecdysozoa</taxon>
        <taxon>Arthropoda</taxon>
        <taxon>Hexapoda</taxon>
        <taxon>Insecta</taxon>
        <taxon>Pterygota</taxon>
        <taxon>Neoptera</taxon>
        <taxon>Endopterygota</taxon>
        <taxon>Coleoptera</taxon>
        <taxon>Polyphaga</taxon>
        <taxon>Cucujiformia</taxon>
        <taxon>Curculionidae</taxon>
        <taxon>Dryophthorinae</taxon>
        <taxon>Sitophilus</taxon>
    </lineage>
</organism>